<evidence type="ECO:0000256" key="1">
    <source>
        <dbReference type="SAM" id="Coils"/>
    </source>
</evidence>
<evidence type="ECO:0000313" key="3">
    <source>
        <dbReference type="Proteomes" id="UP000825123"/>
    </source>
</evidence>
<evidence type="ECO:0000313" key="2">
    <source>
        <dbReference type="EMBL" id="BCU70908.1"/>
    </source>
</evidence>
<organism evidence="2 3">
    <name type="scientific">Stygiolobus caldivivus</name>
    <dbReference type="NCBI Taxonomy" id="2824673"/>
    <lineage>
        <taxon>Archaea</taxon>
        <taxon>Thermoproteota</taxon>
        <taxon>Thermoprotei</taxon>
        <taxon>Sulfolobales</taxon>
        <taxon>Sulfolobaceae</taxon>
        <taxon>Stygiolobus</taxon>
    </lineage>
</organism>
<feature type="coiled-coil region" evidence="1">
    <location>
        <begin position="6"/>
        <end position="40"/>
    </location>
</feature>
<dbReference type="AlphaFoldDB" id="A0A8D5U7T0"/>
<dbReference type="Proteomes" id="UP000825123">
    <property type="component" value="Chromosome"/>
</dbReference>
<dbReference type="GeneID" id="66163936"/>
<reference evidence="2 3" key="1">
    <citation type="submission" date="2021-04" db="EMBL/GenBank/DDBJ databases">
        <title>Complete genome sequence of Stygiolobus sp. KN-1.</title>
        <authorList>
            <person name="Nakamura K."/>
            <person name="Sakai H."/>
            <person name="Kurosawa N."/>
        </authorList>
    </citation>
    <scope>NUCLEOTIDE SEQUENCE [LARGE SCALE GENOMIC DNA]</scope>
    <source>
        <strain evidence="2 3">KN-1</strain>
    </source>
</reference>
<name>A0A8D5U7T0_9CREN</name>
<accession>A0A8D5U7T0</accession>
<keyword evidence="1" id="KW-0175">Coiled coil</keyword>
<proteinExistence type="predicted"/>
<gene>
    <name evidence="2" type="ORF">KN1_22050</name>
</gene>
<dbReference type="EMBL" id="AP024597">
    <property type="protein sequence ID" value="BCU70908.1"/>
    <property type="molecule type" value="Genomic_DNA"/>
</dbReference>
<dbReference type="RefSeq" id="WP_221287582.1">
    <property type="nucleotide sequence ID" value="NZ_AP024597.1"/>
</dbReference>
<dbReference type="KEGG" id="csty:KN1_22050"/>
<sequence>MRTEDIERMRELAIEYDKLLNRLLNELQSLVRECLALELDDTLSPVFAVENVKTENASLALPYKCGDRAGYIVVTKDGKVFFEDLEGNVEERGVLSDQESG</sequence>
<protein>
    <submittedName>
        <fullName evidence="2">Uncharacterized protein</fullName>
    </submittedName>
</protein>
<keyword evidence="3" id="KW-1185">Reference proteome</keyword>